<comment type="similarity">
    <text evidence="1">Belongs to the pseudouridine synthase TruD family.</text>
</comment>
<dbReference type="GO" id="GO:0009982">
    <property type="term" value="F:pseudouridine synthase activity"/>
    <property type="evidence" value="ECO:0007669"/>
    <property type="project" value="InterPro"/>
</dbReference>
<reference evidence="4" key="1">
    <citation type="journal article" date="2020" name="mSystems">
        <title>Genome- and Community-Level Interaction Insights into Carbon Utilization and Element Cycling Functions of Hydrothermarchaeota in Hydrothermal Sediment.</title>
        <authorList>
            <person name="Zhou Z."/>
            <person name="Liu Y."/>
            <person name="Xu W."/>
            <person name="Pan J."/>
            <person name="Luo Z.H."/>
            <person name="Li M."/>
        </authorList>
    </citation>
    <scope>NUCLEOTIDE SEQUENCE [LARGE SCALE GENOMIC DNA]</scope>
    <source>
        <strain evidence="4">SpSt-125</strain>
    </source>
</reference>
<keyword evidence="2" id="KW-0413">Isomerase</keyword>
<feature type="domain" description="TRUD" evidence="3">
    <location>
        <begin position="185"/>
        <end position="357"/>
    </location>
</feature>
<evidence type="ECO:0000259" key="3">
    <source>
        <dbReference type="PROSITE" id="PS50984"/>
    </source>
</evidence>
<dbReference type="InterPro" id="IPR020103">
    <property type="entry name" value="PsdUridine_synth_cat_dom_sf"/>
</dbReference>
<dbReference type="EMBL" id="DSEU01000027">
    <property type="protein sequence ID" value="HEM66710.1"/>
    <property type="molecule type" value="Genomic_DNA"/>
</dbReference>
<protein>
    <submittedName>
        <fullName evidence="4">tRNA pseudouridine(13) synthase TruD</fullName>
    </submittedName>
</protein>
<dbReference type="GO" id="GO:0001522">
    <property type="term" value="P:pseudouridine synthesis"/>
    <property type="evidence" value="ECO:0007669"/>
    <property type="project" value="InterPro"/>
</dbReference>
<dbReference type="PROSITE" id="PS50984">
    <property type="entry name" value="TRUD"/>
    <property type="match status" value="1"/>
</dbReference>
<comment type="caution">
    <text evidence="4">The sequence shown here is derived from an EMBL/GenBank/DDBJ whole genome shotgun (WGS) entry which is preliminary data.</text>
</comment>
<dbReference type="SUPFAM" id="SSF55120">
    <property type="entry name" value="Pseudouridine synthase"/>
    <property type="match status" value="1"/>
</dbReference>
<dbReference type="PIRSF" id="PIRSF037016">
    <property type="entry name" value="Pseudouridin_synth_euk_prd"/>
    <property type="match status" value="1"/>
</dbReference>
<dbReference type="PANTHER" id="PTHR13326">
    <property type="entry name" value="TRNA PSEUDOURIDINE SYNTHASE D"/>
    <property type="match status" value="1"/>
</dbReference>
<dbReference type="PANTHER" id="PTHR13326:SF21">
    <property type="entry name" value="PSEUDOURIDYLATE SYNTHASE PUS7L"/>
    <property type="match status" value="1"/>
</dbReference>
<evidence type="ECO:0000256" key="2">
    <source>
        <dbReference type="ARBA" id="ARBA00023235"/>
    </source>
</evidence>
<accession>A0A7J2U1J5</accession>
<gene>
    <name evidence="4" type="primary">truD</name>
    <name evidence="4" type="ORF">ENO26_03940</name>
</gene>
<name>A0A7J2U1J5_9CREN</name>
<sequence length="398" mass="45831">MIIVTDYILDILLGLYVYTYPILLNTRTNFVVEVPRPQGFIVSEIINRVSVNEIYERLAKNDEQTQEIGTYCVFIVKKTNIDTLTLAKKMCSKLFCKTFETMGLKETRAIAYQSIVLVGCKKIEKRLSINDGDVNADAILWFCSNKEPYLIHNANKFHITILSENPSAILYIETMLKLLDSYEWYILNFFGYQRFGSRRPITHILGKNLIKEDLQGFLNTLCSSSSTHRNMNSLENVLCKSSETNLEKVLINIANKPLYRRIIELFVNAYQSYLFNKLLSVTWLKLLNTFSITEALKRLKSDYRYLPLPGYATKASGAIAVLLDEILATEDIDMNSFCLKMLKNMCFYGDYRESLTKVSEVVYNKYKNGIKMTFLLPPGSYATIVLRELLRCAPLLYT</sequence>
<dbReference type="Pfam" id="PF01142">
    <property type="entry name" value="TruD"/>
    <property type="match status" value="2"/>
</dbReference>
<dbReference type="InterPro" id="IPR011760">
    <property type="entry name" value="PsdUridine_synth_TruD_insert"/>
</dbReference>
<dbReference type="Gene3D" id="3.30.2350.20">
    <property type="entry name" value="TruD, catalytic domain"/>
    <property type="match status" value="2"/>
</dbReference>
<organism evidence="4">
    <name type="scientific">Ignisphaera aggregans</name>
    <dbReference type="NCBI Taxonomy" id="334771"/>
    <lineage>
        <taxon>Archaea</taxon>
        <taxon>Thermoproteota</taxon>
        <taxon>Thermoprotei</taxon>
        <taxon>Desulfurococcales</taxon>
        <taxon>Desulfurococcaceae</taxon>
        <taxon>Ignisphaera</taxon>
    </lineage>
</organism>
<dbReference type="GO" id="GO:0003723">
    <property type="term" value="F:RNA binding"/>
    <property type="evidence" value="ECO:0007669"/>
    <property type="project" value="InterPro"/>
</dbReference>
<dbReference type="InterPro" id="IPR001656">
    <property type="entry name" value="PsdUridine_synth_TruD"/>
</dbReference>
<proteinExistence type="inferred from homology"/>
<evidence type="ECO:0000256" key="1">
    <source>
        <dbReference type="ARBA" id="ARBA00007953"/>
    </source>
</evidence>
<dbReference type="AlphaFoldDB" id="A0A7J2U1J5"/>
<evidence type="ECO:0000313" key="4">
    <source>
        <dbReference type="EMBL" id="HEM66710.1"/>
    </source>
</evidence>
<dbReference type="InterPro" id="IPR042214">
    <property type="entry name" value="TruD_catalytic"/>
</dbReference>